<feature type="transmembrane region" description="Helical" evidence="6">
    <location>
        <begin position="235"/>
        <end position="256"/>
    </location>
</feature>
<feature type="transmembrane region" description="Helical" evidence="6">
    <location>
        <begin position="194"/>
        <end position="214"/>
    </location>
</feature>
<dbReference type="Proteomes" id="UP000800094">
    <property type="component" value="Unassembled WGS sequence"/>
</dbReference>
<evidence type="ECO:0000256" key="2">
    <source>
        <dbReference type="ARBA" id="ARBA00022692"/>
    </source>
</evidence>
<keyword evidence="9" id="KW-1185">Reference proteome</keyword>
<feature type="transmembrane region" description="Helical" evidence="6">
    <location>
        <begin position="305"/>
        <end position="325"/>
    </location>
</feature>
<feature type="domain" description="Major facilitator superfamily (MFS) profile" evidence="7">
    <location>
        <begin position="41"/>
        <end position="531"/>
    </location>
</feature>
<feature type="transmembrane region" description="Helical" evidence="6">
    <location>
        <begin position="268"/>
        <end position="285"/>
    </location>
</feature>
<dbReference type="PANTHER" id="PTHR23501:SF199">
    <property type="entry name" value="MFS EFFLUX TRANSPORTER INPD-RELATED"/>
    <property type="match status" value="1"/>
</dbReference>
<evidence type="ECO:0000256" key="5">
    <source>
        <dbReference type="SAM" id="MobiDB-lite"/>
    </source>
</evidence>
<accession>A0A6A6HXQ4</accession>
<evidence type="ECO:0000256" key="1">
    <source>
        <dbReference type="ARBA" id="ARBA00004141"/>
    </source>
</evidence>
<evidence type="ECO:0000256" key="4">
    <source>
        <dbReference type="ARBA" id="ARBA00023136"/>
    </source>
</evidence>
<dbReference type="CDD" id="cd17502">
    <property type="entry name" value="MFS_Azr1_MDR_like"/>
    <property type="match status" value="1"/>
</dbReference>
<feature type="transmembrane region" description="Helical" evidence="6">
    <location>
        <begin position="345"/>
        <end position="362"/>
    </location>
</feature>
<dbReference type="Gene3D" id="1.20.1250.20">
    <property type="entry name" value="MFS general substrate transporter like domains"/>
    <property type="match status" value="2"/>
</dbReference>
<feature type="transmembrane region" description="Helical" evidence="6">
    <location>
        <begin position="439"/>
        <end position="458"/>
    </location>
</feature>
<evidence type="ECO:0000313" key="9">
    <source>
        <dbReference type="Proteomes" id="UP000800094"/>
    </source>
</evidence>
<dbReference type="Pfam" id="PF07690">
    <property type="entry name" value="MFS_1"/>
    <property type="match status" value="1"/>
</dbReference>
<feature type="transmembrane region" description="Helical" evidence="6">
    <location>
        <begin position="369"/>
        <end position="390"/>
    </location>
</feature>
<protein>
    <submittedName>
        <fullName evidence="8">Permease of the major facilitator superfamily</fullName>
    </submittedName>
</protein>
<dbReference type="EMBL" id="ML987206">
    <property type="protein sequence ID" value="KAF2242995.1"/>
    <property type="molecule type" value="Genomic_DNA"/>
</dbReference>
<feature type="transmembrane region" description="Helical" evidence="6">
    <location>
        <begin position="163"/>
        <end position="182"/>
    </location>
</feature>
<dbReference type="FunFam" id="1.20.1250.20:FF:000196">
    <property type="entry name" value="MFS toxin efflux pump (AflT)"/>
    <property type="match status" value="1"/>
</dbReference>
<feature type="compositionally biased region" description="Polar residues" evidence="5">
    <location>
        <begin position="13"/>
        <end position="23"/>
    </location>
</feature>
<reference evidence="8" key="1">
    <citation type="journal article" date="2020" name="Stud. Mycol.">
        <title>101 Dothideomycetes genomes: a test case for predicting lifestyles and emergence of pathogens.</title>
        <authorList>
            <person name="Haridas S."/>
            <person name="Albert R."/>
            <person name="Binder M."/>
            <person name="Bloem J."/>
            <person name="Labutti K."/>
            <person name="Salamov A."/>
            <person name="Andreopoulos B."/>
            <person name="Baker S."/>
            <person name="Barry K."/>
            <person name="Bills G."/>
            <person name="Bluhm B."/>
            <person name="Cannon C."/>
            <person name="Castanera R."/>
            <person name="Culley D."/>
            <person name="Daum C."/>
            <person name="Ezra D."/>
            <person name="Gonzalez J."/>
            <person name="Henrissat B."/>
            <person name="Kuo A."/>
            <person name="Liang C."/>
            <person name="Lipzen A."/>
            <person name="Lutzoni F."/>
            <person name="Magnuson J."/>
            <person name="Mondo S."/>
            <person name="Nolan M."/>
            <person name="Ohm R."/>
            <person name="Pangilinan J."/>
            <person name="Park H.-J."/>
            <person name="Ramirez L."/>
            <person name="Alfaro M."/>
            <person name="Sun H."/>
            <person name="Tritt A."/>
            <person name="Yoshinaga Y."/>
            <person name="Zwiers L.-H."/>
            <person name="Turgeon B."/>
            <person name="Goodwin S."/>
            <person name="Spatafora J."/>
            <person name="Crous P."/>
            <person name="Grigoriev I."/>
        </authorList>
    </citation>
    <scope>NUCLEOTIDE SEQUENCE</scope>
    <source>
        <strain evidence="8">CBS 122368</strain>
    </source>
</reference>
<name>A0A6A6HXQ4_9PLEO</name>
<dbReference type="FunFam" id="1.20.1720.10:FF:000012">
    <property type="entry name" value="MFS toxin efflux pump (AflT)"/>
    <property type="match status" value="1"/>
</dbReference>
<feature type="transmembrane region" description="Helical" evidence="6">
    <location>
        <begin position="38"/>
        <end position="64"/>
    </location>
</feature>
<feature type="transmembrane region" description="Helical" evidence="6">
    <location>
        <begin position="508"/>
        <end position="529"/>
    </location>
</feature>
<feature type="transmembrane region" description="Helical" evidence="6">
    <location>
        <begin position="76"/>
        <end position="94"/>
    </location>
</feature>
<proteinExistence type="predicted"/>
<evidence type="ECO:0000256" key="3">
    <source>
        <dbReference type="ARBA" id="ARBA00022989"/>
    </source>
</evidence>
<evidence type="ECO:0000313" key="8">
    <source>
        <dbReference type="EMBL" id="KAF2242995.1"/>
    </source>
</evidence>
<dbReference type="GO" id="GO:0022857">
    <property type="term" value="F:transmembrane transporter activity"/>
    <property type="evidence" value="ECO:0007669"/>
    <property type="project" value="InterPro"/>
</dbReference>
<feature type="region of interest" description="Disordered" evidence="5">
    <location>
        <begin position="1"/>
        <end position="23"/>
    </location>
</feature>
<organism evidence="8 9">
    <name type="scientific">Trematosphaeria pertusa</name>
    <dbReference type="NCBI Taxonomy" id="390896"/>
    <lineage>
        <taxon>Eukaryota</taxon>
        <taxon>Fungi</taxon>
        <taxon>Dikarya</taxon>
        <taxon>Ascomycota</taxon>
        <taxon>Pezizomycotina</taxon>
        <taxon>Dothideomycetes</taxon>
        <taxon>Pleosporomycetidae</taxon>
        <taxon>Pleosporales</taxon>
        <taxon>Massarineae</taxon>
        <taxon>Trematosphaeriaceae</taxon>
        <taxon>Trematosphaeria</taxon>
    </lineage>
</organism>
<keyword evidence="4 6" id="KW-0472">Membrane</keyword>
<keyword evidence="3 6" id="KW-1133">Transmembrane helix</keyword>
<evidence type="ECO:0000259" key="7">
    <source>
        <dbReference type="PROSITE" id="PS50850"/>
    </source>
</evidence>
<dbReference type="PROSITE" id="PS50850">
    <property type="entry name" value="MFS"/>
    <property type="match status" value="1"/>
</dbReference>
<sequence length="552" mass="59509">MADEKTEPVPTTDAPSKCSTSSPLDSAIAPNYPKTWNLAIITFSLALGTFLVALDTLIVGIAIPTITSQFRSLDDIAWYGSAYLITLTAIQPSFGRVYKLYSAKATYLVCVAVFEVGSIICAVAPKSTVFILGRAIAGCGAAGLFQGALNIITNTVPLEKRPLYLGIVISVWGISVCIGPVLGGAFTQNISWRWCFWINVPIGAVTFILVLIFFNPSFKNEKRQSQSLTRQLSKLDPVGAIAIIAATVCFFLALQWGGQSRPWNSSTVIGLFVGSGLLLSVFCFLQYKMGEDATTPLRVLKQRSILFGSLFLFTSAMPAYVYGYYLPIYLQSVKGSSPTKSGLEFMALALPQIVFIVVAGAVTTQWGYYVPYLIVGTAIQIVGSGLLITLDADTSTLKWAAYMVIEGIGNGIGVNLPYTAIQVVLREEDVPTGNAIAQFAYQLGAAIGLTIGQTLFLNKLTSEVSRRTTAVSPAAVIAAGAHHLPSLAQTPQLLRVLQQVYATAIKKTLLFALAMVCIAWAFTFGVENLNIKRKASRREENENEQIPVEDSV</sequence>
<evidence type="ECO:0000256" key="6">
    <source>
        <dbReference type="SAM" id="Phobius"/>
    </source>
</evidence>
<dbReference type="RefSeq" id="XP_033677999.1">
    <property type="nucleotide sequence ID" value="XM_033831220.1"/>
</dbReference>
<dbReference type="GeneID" id="54584550"/>
<dbReference type="PANTHER" id="PTHR23501">
    <property type="entry name" value="MAJOR FACILITATOR SUPERFAMILY"/>
    <property type="match status" value="1"/>
</dbReference>
<gene>
    <name evidence="8" type="ORF">BU26DRAFT_534498</name>
</gene>
<dbReference type="InterPro" id="IPR020846">
    <property type="entry name" value="MFS_dom"/>
</dbReference>
<dbReference type="SUPFAM" id="SSF103473">
    <property type="entry name" value="MFS general substrate transporter"/>
    <property type="match status" value="1"/>
</dbReference>
<dbReference type="InterPro" id="IPR036259">
    <property type="entry name" value="MFS_trans_sf"/>
</dbReference>
<dbReference type="OrthoDB" id="10021397at2759"/>
<dbReference type="PRINTS" id="PR01036">
    <property type="entry name" value="TCRTETB"/>
</dbReference>
<dbReference type="InterPro" id="IPR011701">
    <property type="entry name" value="MFS"/>
</dbReference>
<comment type="subcellular location">
    <subcellularLocation>
        <location evidence="1">Membrane</location>
        <topology evidence="1">Multi-pass membrane protein</topology>
    </subcellularLocation>
</comment>
<dbReference type="GO" id="GO:0005886">
    <property type="term" value="C:plasma membrane"/>
    <property type="evidence" value="ECO:0007669"/>
    <property type="project" value="TreeGrafter"/>
</dbReference>
<feature type="transmembrane region" description="Helical" evidence="6">
    <location>
        <begin position="131"/>
        <end position="151"/>
    </location>
</feature>
<dbReference type="AlphaFoldDB" id="A0A6A6HXQ4"/>
<keyword evidence="2 6" id="KW-0812">Transmembrane</keyword>
<feature type="transmembrane region" description="Helical" evidence="6">
    <location>
        <begin position="106"/>
        <end position="125"/>
    </location>
</feature>